<evidence type="ECO:0000313" key="1">
    <source>
        <dbReference type="EMBL" id="CAG8813613.1"/>
    </source>
</evidence>
<dbReference type="EMBL" id="CAJVQC010075145">
    <property type="protein sequence ID" value="CAG8813613.1"/>
    <property type="molecule type" value="Genomic_DNA"/>
</dbReference>
<accession>A0ACA9RVM3</accession>
<sequence length="49" mass="5962">TFKAQRIKRKKRKSPPKKHHIIWKRPAINCEARIRITWLVASNMVRIKK</sequence>
<dbReference type="Proteomes" id="UP000789920">
    <property type="component" value="Unassembled WGS sequence"/>
</dbReference>
<protein>
    <submittedName>
        <fullName evidence="1">35833_t:CDS:1</fullName>
    </submittedName>
</protein>
<reference evidence="1" key="1">
    <citation type="submission" date="2021-06" db="EMBL/GenBank/DDBJ databases">
        <authorList>
            <person name="Kallberg Y."/>
            <person name="Tangrot J."/>
            <person name="Rosling A."/>
        </authorList>
    </citation>
    <scope>NUCLEOTIDE SEQUENCE</scope>
    <source>
        <strain evidence="1">MA461A</strain>
    </source>
</reference>
<name>A0ACA9RVM3_9GLOM</name>
<feature type="non-terminal residue" evidence="1">
    <location>
        <position position="49"/>
    </location>
</feature>
<keyword evidence="2" id="KW-1185">Reference proteome</keyword>
<proteinExistence type="predicted"/>
<comment type="caution">
    <text evidence="1">The sequence shown here is derived from an EMBL/GenBank/DDBJ whole genome shotgun (WGS) entry which is preliminary data.</text>
</comment>
<evidence type="ECO:0000313" key="2">
    <source>
        <dbReference type="Proteomes" id="UP000789920"/>
    </source>
</evidence>
<organism evidence="1 2">
    <name type="scientific">Racocetra persica</name>
    <dbReference type="NCBI Taxonomy" id="160502"/>
    <lineage>
        <taxon>Eukaryota</taxon>
        <taxon>Fungi</taxon>
        <taxon>Fungi incertae sedis</taxon>
        <taxon>Mucoromycota</taxon>
        <taxon>Glomeromycotina</taxon>
        <taxon>Glomeromycetes</taxon>
        <taxon>Diversisporales</taxon>
        <taxon>Gigasporaceae</taxon>
        <taxon>Racocetra</taxon>
    </lineage>
</organism>
<gene>
    <name evidence="1" type="ORF">RPERSI_LOCUS23810</name>
</gene>
<feature type="non-terminal residue" evidence="1">
    <location>
        <position position="1"/>
    </location>
</feature>